<reference evidence="2" key="2">
    <citation type="submission" date="2020-11" db="EMBL/GenBank/DDBJ databases">
        <authorList>
            <person name="McCartney M.A."/>
            <person name="Auch B."/>
            <person name="Kono T."/>
            <person name="Mallez S."/>
            <person name="Becker A."/>
            <person name="Gohl D.M."/>
            <person name="Silverstein K.A.T."/>
            <person name="Koren S."/>
            <person name="Bechman K.B."/>
            <person name="Herman A."/>
            <person name="Abrahante J.E."/>
            <person name="Garbe J."/>
        </authorList>
    </citation>
    <scope>NUCLEOTIDE SEQUENCE</scope>
    <source>
        <strain evidence="2">Duluth1</strain>
        <tissue evidence="2">Whole animal</tissue>
    </source>
</reference>
<feature type="compositionally biased region" description="Acidic residues" evidence="1">
    <location>
        <begin position="34"/>
        <end position="52"/>
    </location>
</feature>
<keyword evidence="3" id="KW-1185">Reference proteome</keyword>
<organism evidence="2 3">
    <name type="scientific">Dreissena polymorpha</name>
    <name type="common">Zebra mussel</name>
    <name type="synonym">Mytilus polymorpha</name>
    <dbReference type="NCBI Taxonomy" id="45954"/>
    <lineage>
        <taxon>Eukaryota</taxon>
        <taxon>Metazoa</taxon>
        <taxon>Spiralia</taxon>
        <taxon>Lophotrochozoa</taxon>
        <taxon>Mollusca</taxon>
        <taxon>Bivalvia</taxon>
        <taxon>Autobranchia</taxon>
        <taxon>Heteroconchia</taxon>
        <taxon>Euheterodonta</taxon>
        <taxon>Imparidentia</taxon>
        <taxon>Neoheterodontei</taxon>
        <taxon>Myida</taxon>
        <taxon>Dreissenoidea</taxon>
        <taxon>Dreissenidae</taxon>
        <taxon>Dreissena</taxon>
    </lineage>
</organism>
<sequence length="75" mass="8582">MNHSLQHTAVLTGGGFLHCRPYLLPLYGQTGQGIEDDDDDDDDEDDDYDDDDDDIVTVIRDRRCVEKCRILNRVV</sequence>
<evidence type="ECO:0000256" key="1">
    <source>
        <dbReference type="SAM" id="MobiDB-lite"/>
    </source>
</evidence>
<name>A0A9D4EUK2_DREPO</name>
<dbReference type="EMBL" id="JAIWYP010000008">
    <property type="protein sequence ID" value="KAH3786023.1"/>
    <property type="molecule type" value="Genomic_DNA"/>
</dbReference>
<reference evidence="2" key="1">
    <citation type="journal article" date="2019" name="bioRxiv">
        <title>The Genome of the Zebra Mussel, Dreissena polymorpha: A Resource for Invasive Species Research.</title>
        <authorList>
            <person name="McCartney M.A."/>
            <person name="Auch B."/>
            <person name="Kono T."/>
            <person name="Mallez S."/>
            <person name="Zhang Y."/>
            <person name="Obille A."/>
            <person name="Becker A."/>
            <person name="Abrahante J.E."/>
            <person name="Garbe J."/>
            <person name="Badalamenti J.P."/>
            <person name="Herman A."/>
            <person name="Mangelson H."/>
            <person name="Liachko I."/>
            <person name="Sullivan S."/>
            <person name="Sone E.D."/>
            <person name="Koren S."/>
            <person name="Silverstein K.A.T."/>
            <person name="Beckman K.B."/>
            <person name="Gohl D.M."/>
        </authorList>
    </citation>
    <scope>NUCLEOTIDE SEQUENCE</scope>
    <source>
        <strain evidence="2">Duluth1</strain>
        <tissue evidence="2">Whole animal</tissue>
    </source>
</reference>
<protein>
    <submittedName>
        <fullName evidence="2">Uncharacterized protein</fullName>
    </submittedName>
</protein>
<dbReference type="AlphaFoldDB" id="A0A9D4EUK2"/>
<comment type="caution">
    <text evidence="2">The sequence shown here is derived from an EMBL/GenBank/DDBJ whole genome shotgun (WGS) entry which is preliminary data.</text>
</comment>
<accession>A0A9D4EUK2</accession>
<proteinExistence type="predicted"/>
<evidence type="ECO:0000313" key="3">
    <source>
        <dbReference type="Proteomes" id="UP000828390"/>
    </source>
</evidence>
<evidence type="ECO:0000313" key="2">
    <source>
        <dbReference type="EMBL" id="KAH3786023.1"/>
    </source>
</evidence>
<feature type="region of interest" description="Disordered" evidence="1">
    <location>
        <begin position="30"/>
        <end position="52"/>
    </location>
</feature>
<dbReference type="Proteomes" id="UP000828390">
    <property type="component" value="Unassembled WGS sequence"/>
</dbReference>
<gene>
    <name evidence="2" type="ORF">DPMN_164122</name>
</gene>